<dbReference type="SUPFAM" id="SSF53901">
    <property type="entry name" value="Thiolase-like"/>
    <property type="match status" value="1"/>
</dbReference>
<dbReference type="GO" id="GO:0016746">
    <property type="term" value="F:acyltransferase activity"/>
    <property type="evidence" value="ECO:0007669"/>
    <property type="project" value="InterPro"/>
</dbReference>
<dbReference type="KEGG" id="chig:CH63R_14557"/>
<dbReference type="VEuPathDB" id="FungiDB:CH63R_14557"/>
<dbReference type="EMBL" id="LTAN01000012">
    <property type="protein sequence ID" value="OBR01985.1"/>
    <property type="molecule type" value="Genomic_DNA"/>
</dbReference>
<evidence type="ECO:0000259" key="2">
    <source>
        <dbReference type="Pfam" id="PF02801"/>
    </source>
</evidence>
<accession>A0A1B7XQE4</accession>
<feature type="domain" description="Beta-ketoacyl synthase C-terminal" evidence="2">
    <location>
        <begin position="57"/>
        <end position="102"/>
    </location>
</feature>
<comment type="caution">
    <text evidence="3">The sequence shown here is derived from an EMBL/GenBank/DDBJ whole genome shotgun (WGS) entry which is preliminary data.</text>
</comment>
<dbReference type="RefSeq" id="XP_018150503.1">
    <property type="nucleotide sequence ID" value="XM_018309531.1"/>
</dbReference>
<reference evidence="4" key="1">
    <citation type="journal article" date="2017" name="BMC Genomics">
        <title>Gapless genome assembly of Colletotrichum higginsianum reveals chromosome structure and association of transposable elements with secondary metabolite gene clusters.</title>
        <authorList>
            <person name="Dallery J.-F."/>
            <person name="Lapalu N."/>
            <person name="Zampounis A."/>
            <person name="Pigne S."/>
            <person name="Luyten I."/>
            <person name="Amselem J."/>
            <person name="Wittenberg A.H.J."/>
            <person name="Zhou S."/>
            <person name="de Queiroz M.V."/>
            <person name="Robin G.P."/>
            <person name="Auger A."/>
            <person name="Hainaut M."/>
            <person name="Henrissat B."/>
            <person name="Kim K.-T."/>
            <person name="Lee Y.-H."/>
            <person name="Lespinet O."/>
            <person name="Schwartz D.C."/>
            <person name="Thon M.R."/>
            <person name="O'Connell R.J."/>
        </authorList>
    </citation>
    <scope>NUCLEOTIDE SEQUENCE [LARGE SCALE GENOMIC DNA]</scope>
    <source>
        <strain evidence="4">IMI 349063</strain>
    </source>
</reference>
<organism evidence="3 4">
    <name type="scientific">Colletotrichum higginsianum (strain IMI 349063)</name>
    <name type="common">Crucifer anthracnose fungus</name>
    <dbReference type="NCBI Taxonomy" id="759273"/>
    <lineage>
        <taxon>Eukaryota</taxon>
        <taxon>Fungi</taxon>
        <taxon>Dikarya</taxon>
        <taxon>Ascomycota</taxon>
        <taxon>Pezizomycotina</taxon>
        <taxon>Sordariomycetes</taxon>
        <taxon>Hypocreomycetidae</taxon>
        <taxon>Glomerellales</taxon>
        <taxon>Glomerellaceae</taxon>
        <taxon>Colletotrichum</taxon>
        <taxon>Colletotrichum destructivum species complex</taxon>
    </lineage>
</organism>
<dbReference type="InterPro" id="IPR014031">
    <property type="entry name" value="Ketoacyl_synth_C"/>
</dbReference>
<dbReference type="InterPro" id="IPR016039">
    <property type="entry name" value="Thiolase-like"/>
</dbReference>
<name>A0A1B7XQE4_COLHI</name>
<feature type="transmembrane region" description="Helical" evidence="1">
    <location>
        <begin position="20"/>
        <end position="41"/>
    </location>
</feature>
<proteinExistence type="predicted"/>
<sequence>MKVVSLYPVPQPPLHYYTWHTLALNLLFLFYLLTTFFALVFGPYCSQRRSPGGSLIRATYTKCKLDLKKPEDRLQYFETHGTGTPSGDPVEAEAIQRVFFPGDDTYPADGAGAVADPSTRSFLLHVRQQLQVRRHQYGHAIIESCGPDL</sequence>
<keyword evidence="4" id="KW-1185">Reference proteome</keyword>
<dbReference type="Proteomes" id="UP000092177">
    <property type="component" value="Chromosome 12"/>
</dbReference>
<protein>
    <submittedName>
        <fullName evidence="3">PKS-NRPS hybrid</fullName>
    </submittedName>
</protein>
<evidence type="ECO:0000313" key="4">
    <source>
        <dbReference type="Proteomes" id="UP000092177"/>
    </source>
</evidence>
<evidence type="ECO:0000313" key="3">
    <source>
        <dbReference type="EMBL" id="OBR01985.1"/>
    </source>
</evidence>
<evidence type="ECO:0000256" key="1">
    <source>
        <dbReference type="SAM" id="Phobius"/>
    </source>
</evidence>
<dbReference type="Pfam" id="PF02801">
    <property type="entry name" value="Ketoacyl-synt_C"/>
    <property type="match status" value="1"/>
</dbReference>
<dbReference type="AlphaFoldDB" id="A0A1B7XQE4"/>
<dbReference type="Gene3D" id="3.40.47.10">
    <property type="match status" value="1"/>
</dbReference>
<keyword evidence="1" id="KW-0812">Transmembrane</keyword>
<dbReference type="GeneID" id="28873638"/>
<keyword evidence="1" id="KW-0472">Membrane</keyword>
<keyword evidence="1" id="KW-1133">Transmembrane helix</keyword>
<gene>
    <name evidence="3" type="ORF">CH63R_14557</name>
</gene>